<dbReference type="GO" id="GO:0005741">
    <property type="term" value="C:mitochondrial outer membrane"/>
    <property type="evidence" value="ECO:0007669"/>
    <property type="project" value="TreeGrafter"/>
</dbReference>
<name>A0A9P5LU93_9HELO</name>
<dbReference type="GeneID" id="62154391"/>
<sequence>MEQRRDSIASDDTFVDLQQLDPSPIESPLDWDEKLPELPSYTSFGRSSTLGLSGSGHGAVYYLTRIQRYSSYAFSVFSALHITNTSIIPLITRSVPASEKYLLLTRPYYQSFPLEQLLVGLPLAAHITSGFVLRLYRRRVAEKRYSSHQPTSSLSYFSFLSPKFWPSISFTSVSGYILAPLVASHMFVNRVIPLIHEGGSSGVGLGYVAHGFVKHPVISWATYVALVGFGAGHMVWGTAKWLGSLPRGTERERRRRWWSLNGIVGLVSLIWYAGGLGVIARGGAETGWVGSGYDALYQRIPLLG</sequence>
<dbReference type="InterPro" id="IPR012472">
    <property type="entry name" value="MCP1_TM"/>
</dbReference>
<dbReference type="Proteomes" id="UP000710849">
    <property type="component" value="Unassembled WGS sequence"/>
</dbReference>
<organism evidence="4 5">
    <name type="scientific">Botrytis byssoidea</name>
    <dbReference type="NCBI Taxonomy" id="139641"/>
    <lineage>
        <taxon>Eukaryota</taxon>
        <taxon>Fungi</taxon>
        <taxon>Dikarya</taxon>
        <taxon>Ascomycota</taxon>
        <taxon>Pezizomycotina</taxon>
        <taxon>Leotiomycetes</taxon>
        <taxon>Helotiales</taxon>
        <taxon>Sclerotiniaceae</taxon>
        <taxon>Botrytis</taxon>
    </lineage>
</organism>
<dbReference type="InterPro" id="IPR039960">
    <property type="entry name" value="MCP1"/>
</dbReference>
<dbReference type="PANTHER" id="PTHR38409">
    <property type="entry name" value="MDM10-COMPLEMENTING PROTEIN 1"/>
    <property type="match status" value="1"/>
</dbReference>
<gene>
    <name evidence="4" type="ORF">EAE97_010803</name>
</gene>
<evidence type="ECO:0000256" key="2">
    <source>
        <dbReference type="SAM" id="Phobius"/>
    </source>
</evidence>
<dbReference type="AlphaFoldDB" id="A0A9P5LU93"/>
<dbReference type="RefSeq" id="XP_038727936.1">
    <property type="nucleotide sequence ID" value="XM_038881318.1"/>
</dbReference>
<keyword evidence="2" id="KW-0812">Transmembrane</keyword>
<reference evidence="4 5" key="1">
    <citation type="journal article" date="2020" name="Genome Biol. Evol.">
        <title>Comparative genomics of Sclerotiniaceae.</title>
        <authorList>
            <person name="Valero Jimenez C.A."/>
            <person name="Steentjes M."/>
            <person name="Scholten O.E."/>
            <person name="Van Kan J.A.L."/>
        </authorList>
    </citation>
    <scope>NUCLEOTIDE SEQUENCE [LARGE SCALE GENOMIC DNA]</scope>
    <source>
        <strain evidence="4 5">MUCL 94</strain>
    </source>
</reference>
<dbReference type="PANTHER" id="PTHR38409:SF1">
    <property type="entry name" value="MITOCHONDRIAL ADAPTER PROTEIN MCP1"/>
    <property type="match status" value="1"/>
</dbReference>
<feature type="domain" description="Mitochondrial adapter protein MCP1 transmembrane" evidence="3">
    <location>
        <begin position="180"/>
        <end position="283"/>
    </location>
</feature>
<comment type="caution">
    <text evidence="4">The sequence shown here is derived from an EMBL/GenBank/DDBJ whole genome shotgun (WGS) entry which is preliminary data.</text>
</comment>
<keyword evidence="2" id="KW-0472">Membrane</keyword>
<feature type="region of interest" description="Disordered" evidence="1">
    <location>
        <begin position="1"/>
        <end position="33"/>
    </location>
</feature>
<dbReference type="Pfam" id="PF07950">
    <property type="entry name" value="MCP1_TM"/>
    <property type="match status" value="1"/>
</dbReference>
<dbReference type="EMBL" id="RCSW01000030">
    <property type="protein sequence ID" value="KAF7924191.1"/>
    <property type="molecule type" value="Genomic_DNA"/>
</dbReference>
<keyword evidence="5" id="KW-1185">Reference proteome</keyword>
<evidence type="ECO:0000313" key="5">
    <source>
        <dbReference type="Proteomes" id="UP000710849"/>
    </source>
</evidence>
<feature type="transmembrane region" description="Helical" evidence="2">
    <location>
        <begin position="217"/>
        <end position="236"/>
    </location>
</feature>
<accession>A0A9P5LU93</accession>
<evidence type="ECO:0000256" key="1">
    <source>
        <dbReference type="SAM" id="MobiDB-lite"/>
    </source>
</evidence>
<evidence type="ECO:0000313" key="4">
    <source>
        <dbReference type="EMBL" id="KAF7924191.1"/>
    </source>
</evidence>
<evidence type="ECO:0000259" key="3">
    <source>
        <dbReference type="Pfam" id="PF07950"/>
    </source>
</evidence>
<dbReference type="GO" id="GO:0007005">
    <property type="term" value="P:mitochondrion organization"/>
    <property type="evidence" value="ECO:0007669"/>
    <property type="project" value="TreeGrafter"/>
</dbReference>
<dbReference type="GO" id="GO:0055088">
    <property type="term" value="P:lipid homeostasis"/>
    <property type="evidence" value="ECO:0007669"/>
    <property type="project" value="InterPro"/>
</dbReference>
<protein>
    <recommendedName>
        <fullName evidence="3">Mitochondrial adapter protein MCP1 transmembrane domain-containing protein</fullName>
    </recommendedName>
</protein>
<feature type="transmembrane region" description="Helical" evidence="2">
    <location>
        <begin position="257"/>
        <end position="280"/>
    </location>
</feature>
<feature type="transmembrane region" description="Helical" evidence="2">
    <location>
        <begin position="164"/>
        <end position="183"/>
    </location>
</feature>
<proteinExistence type="predicted"/>
<keyword evidence="2" id="KW-1133">Transmembrane helix</keyword>
<feature type="transmembrane region" description="Helical" evidence="2">
    <location>
        <begin position="112"/>
        <end position="136"/>
    </location>
</feature>
<feature type="transmembrane region" description="Helical" evidence="2">
    <location>
        <begin position="72"/>
        <end position="92"/>
    </location>
</feature>